<evidence type="ECO:0000256" key="1">
    <source>
        <dbReference type="SAM" id="SignalP"/>
    </source>
</evidence>
<organism evidence="2 3">
    <name type="scientific">Paracoccus denitrificans</name>
    <dbReference type="NCBI Taxonomy" id="266"/>
    <lineage>
        <taxon>Bacteria</taxon>
        <taxon>Pseudomonadati</taxon>
        <taxon>Pseudomonadota</taxon>
        <taxon>Alphaproteobacteria</taxon>
        <taxon>Rhodobacterales</taxon>
        <taxon>Paracoccaceae</taxon>
        <taxon>Paracoccus</taxon>
    </lineage>
</organism>
<proteinExistence type="predicted"/>
<gene>
    <name evidence="2" type="ORF">DI616_00745</name>
</gene>
<dbReference type="EMBL" id="VAFL01000001">
    <property type="protein sequence ID" value="TKW68559.1"/>
    <property type="molecule type" value="Genomic_DNA"/>
</dbReference>
<keyword evidence="1" id="KW-0732">Signal</keyword>
<accession>A0A533IAK1</accession>
<comment type="caution">
    <text evidence="2">The sequence shown here is derived from an EMBL/GenBank/DDBJ whole genome shotgun (WGS) entry which is preliminary data.</text>
</comment>
<feature type="chain" id="PRO_5021902097" evidence="1">
    <location>
        <begin position="27"/>
        <end position="150"/>
    </location>
</feature>
<protein>
    <submittedName>
        <fullName evidence="2">Uncharacterized protein</fullName>
    </submittedName>
</protein>
<sequence>MATAIIAAHMIRNIALSLLALLTAAAGPVDDCNRQYQRGYDAVAENLAQAELDAARGYRPHQPDLTGLDVTHERYSLWRRDAHGRPFPEMHSRWHYVDESGPTVTLLDLVDIDQPAAFARQQQLRKELDEMRRGKDALIAQCLDVGGGQD</sequence>
<dbReference type="AlphaFoldDB" id="A0A533IAK1"/>
<feature type="signal peptide" evidence="1">
    <location>
        <begin position="1"/>
        <end position="26"/>
    </location>
</feature>
<evidence type="ECO:0000313" key="3">
    <source>
        <dbReference type="Proteomes" id="UP000315344"/>
    </source>
</evidence>
<dbReference type="Proteomes" id="UP000315344">
    <property type="component" value="Unassembled WGS sequence"/>
</dbReference>
<reference evidence="2 3" key="1">
    <citation type="journal article" date="2017" name="Nat. Commun.">
        <title>In situ click chemistry generation of cyclooxygenase-2 inhibitors.</title>
        <authorList>
            <person name="Bhardwaj A."/>
            <person name="Kaur J."/>
            <person name="Wuest M."/>
            <person name="Wuest F."/>
        </authorList>
    </citation>
    <scope>NUCLEOTIDE SEQUENCE [LARGE SCALE GENOMIC DNA]</scope>
    <source>
        <strain evidence="2">S2_012_000_R3_94</strain>
    </source>
</reference>
<evidence type="ECO:0000313" key="2">
    <source>
        <dbReference type="EMBL" id="TKW68559.1"/>
    </source>
</evidence>
<name>A0A533IAK1_PARDE</name>